<protein>
    <recommendedName>
        <fullName evidence="9">tRNA (guanine(10)-N(2))-methyltransferase</fullName>
        <ecNumber evidence="9">2.1.1.214</ecNumber>
    </recommendedName>
</protein>
<dbReference type="InterPro" id="IPR000241">
    <property type="entry name" value="RlmKL-like_Mtase"/>
</dbReference>
<evidence type="ECO:0000256" key="7">
    <source>
        <dbReference type="ARBA" id="ARBA00022694"/>
    </source>
</evidence>
<dbReference type="PROSITE" id="PS00092">
    <property type="entry name" value="N6_MTASE"/>
    <property type="match status" value="1"/>
</dbReference>
<dbReference type="SMART" id="SM00737">
    <property type="entry name" value="ML"/>
    <property type="match status" value="1"/>
</dbReference>
<evidence type="ECO:0000256" key="6">
    <source>
        <dbReference type="ARBA" id="ARBA00022691"/>
    </source>
</evidence>
<dbReference type="Proteomes" id="UP000241769">
    <property type="component" value="Unassembled WGS sequence"/>
</dbReference>
<dbReference type="SUPFAM" id="SSF53335">
    <property type="entry name" value="S-adenosyl-L-methionine-dependent methyltransferases"/>
    <property type="match status" value="1"/>
</dbReference>
<feature type="domain" description="MD-2-related lipid-recognition" evidence="13">
    <location>
        <begin position="20"/>
        <end position="138"/>
    </location>
</feature>
<dbReference type="InterPro" id="IPR059073">
    <property type="entry name" value="TRMT11_N"/>
</dbReference>
<dbReference type="Pfam" id="PF01170">
    <property type="entry name" value="UPF0020"/>
    <property type="match status" value="1"/>
</dbReference>
<keyword evidence="6 10" id="KW-0949">S-adenosyl-L-methionine</keyword>
<comment type="caution">
    <text evidence="14">The sequence shown here is derived from an EMBL/GenBank/DDBJ whole genome shotgun (WGS) entry which is preliminary data.</text>
</comment>
<evidence type="ECO:0000256" key="9">
    <source>
        <dbReference type="ARBA" id="ARBA00066937"/>
    </source>
</evidence>
<dbReference type="GO" id="GO:0043527">
    <property type="term" value="C:tRNA methyltransferase complex"/>
    <property type="evidence" value="ECO:0007669"/>
    <property type="project" value="UniProtKB-ARBA"/>
</dbReference>
<keyword evidence="5 10" id="KW-0808">Transferase</keyword>
<dbReference type="GO" id="GO:0005737">
    <property type="term" value="C:cytoplasm"/>
    <property type="evidence" value="ECO:0007669"/>
    <property type="project" value="UniProtKB-SubCell"/>
</dbReference>
<organism evidence="14 15">
    <name type="scientific">Planoprotostelium fungivorum</name>
    <dbReference type="NCBI Taxonomy" id="1890364"/>
    <lineage>
        <taxon>Eukaryota</taxon>
        <taxon>Amoebozoa</taxon>
        <taxon>Evosea</taxon>
        <taxon>Variosea</taxon>
        <taxon>Cavosteliida</taxon>
        <taxon>Cavosteliaceae</taxon>
        <taxon>Planoprotostelium</taxon>
    </lineage>
</organism>
<keyword evidence="4 10" id="KW-0489">Methyltransferase</keyword>
<evidence type="ECO:0000313" key="15">
    <source>
        <dbReference type="Proteomes" id="UP000241769"/>
    </source>
</evidence>
<dbReference type="Gene3D" id="3.40.50.150">
    <property type="entry name" value="Vaccinia Virus protein VP39"/>
    <property type="match status" value="1"/>
</dbReference>
<feature type="region of interest" description="Disordered" evidence="11">
    <location>
        <begin position="636"/>
        <end position="686"/>
    </location>
</feature>
<dbReference type="Pfam" id="PF02221">
    <property type="entry name" value="E1_DerP2_DerF2"/>
    <property type="match status" value="1"/>
</dbReference>
<keyword evidence="3 10" id="KW-0820">tRNA-binding</keyword>
<evidence type="ECO:0000256" key="5">
    <source>
        <dbReference type="ARBA" id="ARBA00022679"/>
    </source>
</evidence>
<dbReference type="GO" id="GO:0032259">
    <property type="term" value="P:methylation"/>
    <property type="evidence" value="ECO:0007669"/>
    <property type="project" value="UniProtKB-UniRule"/>
</dbReference>
<evidence type="ECO:0000256" key="3">
    <source>
        <dbReference type="ARBA" id="ARBA00022555"/>
    </source>
</evidence>
<dbReference type="SUPFAM" id="SSF81296">
    <property type="entry name" value="E set domains"/>
    <property type="match status" value="1"/>
</dbReference>
<dbReference type="OrthoDB" id="296065at2759"/>
<dbReference type="GO" id="GO:0000049">
    <property type="term" value="F:tRNA binding"/>
    <property type="evidence" value="ECO:0007669"/>
    <property type="project" value="UniProtKB-UniRule"/>
</dbReference>
<dbReference type="InterPro" id="IPR002052">
    <property type="entry name" value="DNA_methylase_N6_adenine_CS"/>
</dbReference>
<keyword evidence="8 10" id="KW-0694">RNA-binding</keyword>
<name>A0A2P6NVP0_9EUKA</name>
<dbReference type="InterPro" id="IPR029063">
    <property type="entry name" value="SAM-dependent_MTases_sf"/>
</dbReference>
<evidence type="ECO:0000256" key="4">
    <source>
        <dbReference type="ARBA" id="ARBA00022603"/>
    </source>
</evidence>
<proteinExistence type="inferred from homology"/>
<feature type="chain" id="PRO_5015114912" description="tRNA (guanine(10)-N(2))-methyltransferase" evidence="12">
    <location>
        <begin position="18"/>
        <end position="686"/>
    </location>
</feature>
<dbReference type="EMBL" id="MDYQ01000016">
    <property type="protein sequence ID" value="PRP87928.1"/>
    <property type="molecule type" value="Genomic_DNA"/>
</dbReference>
<evidence type="ECO:0000313" key="14">
    <source>
        <dbReference type="EMBL" id="PRP87928.1"/>
    </source>
</evidence>
<evidence type="ECO:0000256" key="8">
    <source>
        <dbReference type="ARBA" id="ARBA00022884"/>
    </source>
</evidence>
<keyword evidence="15" id="KW-1185">Reference proteome</keyword>
<dbReference type="EC" id="2.1.1.214" evidence="9"/>
<evidence type="ECO:0000256" key="12">
    <source>
        <dbReference type="SAM" id="SignalP"/>
    </source>
</evidence>
<comment type="subcellular location">
    <subcellularLocation>
        <location evidence="1">Cytoplasm</location>
    </subcellularLocation>
</comment>
<dbReference type="PANTHER" id="PTHR13370">
    <property type="entry name" value="RNA METHYLASE-RELATED"/>
    <property type="match status" value="1"/>
</dbReference>
<keyword evidence="2" id="KW-0963">Cytoplasm</keyword>
<reference evidence="14 15" key="1">
    <citation type="journal article" date="2018" name="Genome Biol. Evol.">
        <title>Multiple Roots of Fruiting Body Formation in Amoebozoa.</title>
        <authorList>
            <person name="Hillmann F."/>
            <person name="Forbes G."/>
            <person name="Novohradska S."/>
            <person name="Ferling I."/>
            <person name="Riege K."/>
            <person name="Groth M."/>
            <person name="Westermann M."/>
            <person name="Marz M."/>
            <person name="Spaller T."/>
            <person name="Winckler T."/>
            <person name="Schaap P."/>
            <person name="Glockner G."/>
        </authorList>
    </citation>
    <scope>NUCLEOTIDE SEQUENCE [LARGE SCALE GENOMIC DNA]</scope>
    <source>
        <strain evidence="14 15">Jena</strain>
    </source>
</reference>
<dbReference type="InterPro" id="IPR014756">
    <property type="entry name" value="Ig_E-set"/>
</dbReference>
<evidence type="ECO:0000256" key="2">
    <source>
        <dbReference type="ARBA" id="ARBA00022490"/>
    </source>
</evidence>
<dbReference type="InterPro" id="IPR003172">
    <property type="entry name" value="ML_dom"/>
</dbReference>
<evidence type="ECO:0000256" key="1">
    <source>
        <dbReference type="ARBA" id="ARBA00004496"/>
    </source>
</evidence>
<dbReference type="AlphaFoldDB" id="A0A2P6NVP0"/>
<dbReference type="GO" id="GO:0160102">
    <property type="term" value="F:tRNA (guanine(10)-N2)-methyltransferase activity"/>
    <property type="evidence" value="ECO:0007669"/>
    <property type="project" value="UniProtKB-EC"/>
</dbReference>
<evidence type="ECO:0000256" key="10">
    <source>
        <dbReference type="PROSITE-ProRule" id="PRU00959"/>
    </source>
</evidence>
<dbReference type="FunCoup" id="A0A2P6NVP0">
    <property type="interactions" value="608"/>
</dbReference>
<accession>A0A2P6NVP0</accession>
<keyword evidence="12" id="KW-0732">Signal</keyword>
<dbReference type="GO" id="GO:0008033">
    <property type="term" value="P:tRNA processing"/>
    <property type="evidence" value="ECO:0007669"/>
    <property type="project" value="UniProtKB-UniRule"/>
</dbReference>
<dbReference type="InParanoid" id="A0A2P6NVP0"/>
<dbReference type="Gene3D" id="2.60.40.770">
    <property type="match status" value="1"/>
</dbReference>
<feature type="signal peptide" evidence="12">
    <location>
        <begin position="1"/>
        <end position="17"/>
    </location>
</feature>
<keyword evidence="7 10" id="KW-0819">tRNA processing</keyword>
<dbReference type="PANTHER" id="PTHR13370:SF3">
    <property type="entry name" value="TRNA (GUANINE(10)-N2)-METHYLTRANSFERASE HOMOLOG"/>
    <property type="match status" value="1"/>
</dbReference>
<feature type="compositionally biased region" description="Acidic residues" evidence="11">
    <location>
        <begin position="658"/>
        <end position="686"/>
    </location>
</feature>
<evidence type="ECO:0000256" key="11">
    <source>
        <dbReference type="SAM" id="MobiDB-lite"/>
    </source>
</evidence>
<dbReference type="Pfam" id="PF25904">
    <property type="entry name" value="Tmrp11_N"/>
    <property type="match status" value="1"/>
</dbReference>
<gene>
    <name evidence="14" type="ORF">PROFUN_02665</name>
</gene>
<comment type="similarity">
    <text evidence="10">Belongs to the class I-like SAM-binding methyltransferase superfamily. TRM11 methyltransferase family.</text>
</comment>
<dbReference type="InterPro" id="IPR016691">
    <property type="entry name" value="TRMT11"/>
</dbReference>
<sequence>MKVAILALIFASAFVAADLWSSCGDSSDVLKIGKIIVSPNPPVAGKPITVEGAGLFRSDVTSGTIYAEVSVDDLPLINLTLPLCSTVKKFRPCPFLKGQQSLKLAVPIPSAVPSGEYVAKVQVFDQNNARVTCVTGKKRIFLVEAEVWINDEHLIFEVSVLMSAKEKLKMWGGSEELPPREIPLKRPYMARFRSQHAEFRIPELRSLAQMFGFLEHLDYGTEQAKLVSQRREELPTSPYLPIACPSQKQIEQVASRSVSLMSFFDLIAVGDTFEELLENISHYPQDKLQALAGNGRTFKYHVDSYGRKMPHAEQLVLMERLTNINGAWESGNIDLKNPQETWTIFVDYGVAKNRPMDDPRRYYLGRKICNTPVDLIEVYNVKKRNYIGTTSMDSELSLMMANQALARSGTIAMDPFAGTGSLLLTCAHFGSMVMGSDIDQRMFRGWGEGKDLKSNFKQYGIENKYIDVIVADNSHTPYRTVPFIDALVADPPYGIRAGARKIGKKRKTILREQKLGITNAHRRSNHIIQCINYAVSDVLHDLLNLAATRLVVGGRLVYWLPTTDQYKDSDLPLHPCLRIISNSEQPLTMRWRRRLITMEKFTEYIPSVHDNLSPEEYGQINLSDDSHGNLKNYWLRIGSNGGPPKEKKGKRKGKGETEGETAEEETAEGEGEEDEEEVAEVEGVEQ</sequence>
<dbReference type="STRING" id="1890364.A0A2P6NVP0"/>
<dbReference type="PROSITE" id="PS51627">
    <property type="entry name" value="SAM_MT_TRM11"/>
    <property type="match status" value="1"/>
</dbReference>
<evidence type="ECO:0000259" key="13">
    <source>
        <dbReference type="SMART" id="SM00737"/>
    </source>
</evidence>